<evidence type="ECO:0000256" key="3">
    <source>
        <dbReference type="ARBA" id="ARBA00022679"/>
    </source>
</evidence>
<name>A0ABD1U122_9LAMI</name>
<protein>
    <submittedName>
        <fullName evidence="6">Core-2/I-branching beta-1</fullName>
    </submittedName>
</protein>
<dbReference type="Pfam" id="PF02485">
    <property type="entry name" value="Branch"/>
    <property type="match status" value="1"/>
</dbReference>
<dbReference type="InterPro" id="IPR044610">
    <property type="entry name" value="GLCAT14A/B/C"/>
</dbReference>
<dbReference type="GO" id="GO:0016757">
    <property type="term" value="F:glycosyltransferase activity"/>
    <property type="evidence" value="ECO:0007669"/>
    <property type="project" value="UniProtKB-KW"/>
</dbReference>
<evidence type="ECO:0000256" key="1">
    <source>
        <dbReference type="ARBA" id="ARBA00004606"/>
    </source>
</evidence>
<evidence type="ECO:0000256" key="4">
    <source>
        <dbReference type="ARBA" id="ARBA00023136"/>
    </source>
</evidence>
<comment type="subcellular location">
    <subcellularLocation>
        <location evidence="1">Membrane</location>
        <topology evidence="1">Single-pass type II membrane protein</topology>
    </subcellularLocation>
</comment>
<keyword evidence="3" id="KW-0808">Transferase</keyword>
<organism evidence="6 7">
    <name type="scientific">Abeliophyllum distichum</name>
    <dbReference type="NCBI Taxonomy" id="126358"/>
    <lineage>
        <taxon>Eukaryota</taxon>
        <taxon>Viridiplantae</taxon>
        <taxon>Streptophyta</taxon>
        <taxon>Embryophyta</taxon>
        <taxon>Tracheophyta</taxon>
        <taxon>Spermatophyta</taxon>
        <taxon>Magnoliopsida</taxon>
        <taxon>eudicotyledons</taxon>
        <taxon>Gunneridae</taxon>
        <taxon>Pentapetalae</taxon>
        <taxon>asterids</taxon>
        <taxon>lamiids</taxon>
        <taxon>Lamiales</taxon>
        <taxon>Oleaceae</taxon>
        <taxon>Forsythieae</taxon>
        <taxon>Abeliophyllum</taxon>
    </lineage>
</organism>
<dbReference type="EMBL" id="JBFOLK010000004">
    <property type="protein sequence ID" value="KAL2518684.1"/>
    <property type="molecule type" value="Genomic_DNA"/>
</dbReference>
<accession>A0ABD1U122</accession>
<comment type="caution">
    <text evidence="6">The sequence shown here is derived from an EMBL/GenBank/DDBJ whole genome shotgun (WGS) entry which is preliminary data.</text>
</comment>
<sequence>MITVDGLNFDEKRQRERRHCCGCRLPVALVHELRERTREKTNWKRVNRKKKRETKYSLQIVSLPPVRFLSFSSAAASIFVESKLRPIPISTQPQWSRPRLAYLLFGSARDGGLLQRTLQSLYHPHNQYVVHLDAESSAKEHLDLHNYVKMHPIFGKFKNVRMITKANLVTYCGQYTACGCHFAEGRRGLGLVY</sequence>
<keyword evidence="2" id="KW-0328">Glycosyltransferase</keyword>
<gene>
    <name evidence="6" type="ORF">Adt_14931</name>
</gene>
<dbReference type="PANTHER" id="PTHR45719">
    <property type="entry name" value="GLYCOSYLTRANSFERASE"/>
    <property type="match status" value="1"/>
</dbReference>
<proteinExistence type="predicted"/>
<keyword evidence="4" id="KW-0472">Membrane</keyword>
<dbReference type="AlphaFoldDB" id="A0ABD1U122"/>
<dbReference type="InterPro" id="IPR003406">
    <property type="entry name" value="Glyco_trans_14"/>
</dbReference>
<keyword evidence="7" id="KW-1185">Reference proteome</keyword>
<dbReference type="GO" id="GO:0016020">
    <property type="term" value="C:membrane"/>
    <property type="evidence" value="ECO:0007669"/>
    <property type="project" value="UniProtKB-SubCell"/>
</dbReference>
<dbReference type="Proteomes" id="UP001604336">
    <property type="component" value="Unassembled WGS sequence"/>
</dbReference>
<evidence type="ECO:0000256" key="5">
    <source>
        <dbReference type="ARBA" id="ARBA00023180"/>
    </source>
</evidence>
<evidence type="ECO:0000256" key="2">
    <source>
        <dbReference type="ARBA" id="ARBA00022676"/>
    </source>
</evidence>
<dbReference type="PANTHER" id="PTHR45719:SF3">
    <property type="entry name" value="BETA-GLUCURONOSYLTRANSFERASE GLCAT14A"/>
    <property type="match status" value="1"/>
</dbReference>
<reference evidence="7" key="1">
    <citation type="submission" date="2024-07" db="EMBL/GenBank/DDBJ databases">
        <title>Two chromosome-level genome assemblies of Korean endemic species Abeliophyllum distichum and Forsythia ovata (Oleaceae).</title>
        <authorList>
            <person name="Jang H."/>
        </authorList>
    </citation>
    <scope>NUCLEOTIDE SEQUENCE [LARGE SCALE GENOMIC DNA]</scope>
</reference>
<evidence type="ECO:0000313" key="6">
    <source>
        <dbReference type="EMBL" id="KAL2518684.1"/>
    </source>
</evidence>
<keyword evidence="5" id="KW-0325">Glycoprotein</keyword>
<evidence type="ECO:0000313" key="7">
    <source>
        <dbReference type="Proteomes" id="UP001604336"/>
    </source>
</evidence>